<keyword evidence="4" id="KW-1185">Reference proteome</keyword>
<protein>
    <submittedName>
        <fullName evidence="3">Uncharacterized protein</fullName>
    </submittedName>
</protein>
<evidence type="ECO:0000313" key="4">
    <source>
        <dbReference type="Proteomes" id="UP000829685"/>
    </source>
</evidence>
<sequence>MLPPVDEAVFESNPDFAKLYRSLTSDALSPDGSTKNDPTAKQRNAVRSELEYVRLEETKKHILRHALRTATPPTSQPPKQLHRRTKSQLSRTSSQDASQLPPELVDLILLLPAFIDQAQTTSGADLELLLSTPPFSDLPALLPQFTPIISSHLTSQASTLARVINPSTNPSFIHRSIPQLLPSTQALLATLSERRSALTSSRLSTTSNLVAHLNQHTEALVLLLRALEAKHGPSAHSTALRASEANLEAQLWATSLSLLLWETRATIYPPESQVALKNYRRHLRDAQMQLENKMRTREQELGEYGVHVSIEEGGLGIGKADEARERTFREMARVWREMEGRLKEIRRDLKRLDRS</sequence>
<feature type="compositionally biased region" description="Polar residues" evidence="2">
    <location>
        <begin position="87"/>
        <end position="98"/>
    </location>
</feature>
<keyword evidence="1" id="KW-0175">Coiled coil</keyword>
<evidence type="ECO:0000256" key="2">
    <source>
        <dbReference type="SAM" id="MobiDB-lite"/>
    </source>
</evidence>
<feature type="region of interest" description="Disordered" evidence="2">
    <location>
        <begin position="63"/>
        <end position="98"/>
    </location>
</feature>
<dbReference type="EMBL" id="JAFIMR010000028">
    <property type="protein sequence ID" value="KAI1861853.1"/>
    <property type="molecule type" value="Genomic_DNA"/>
</dbReference>
<reference evidence="3" key="1">
    <citation type="submission" date="2021-03" db="EMBL/GenBank/DDBJ databases">
        <title>Revisited historic fungal species revealed as producer of novel bioactive compounds through whole genome sequencing and comparative genomics.</title>
        <authorList>
            <person name="Vignolle G.A."/>
            <person name="Hochenegger N."/>
            <person name="Mach R.L."/>
            <person name="Mach-Aigner A.R."/>
            <person name="Javad Rahimi M."/>
            <person name="Salim K.A."/>
            <person name="Chan C.M."/>
            <person name="Lim L.B.L."/>
            <person name="Cai F."/>
            <person name="Druzhinina I.S."/>
            <person name="U'Ren J.M."/>
            <person name="Derntl C."/>
        </authorList>
    </citation>
    <scope>NUCLEOTIDE SEQUENCE</scope>
    <source>
        <strain evidence="3">TUCIM 5799</strain>
    </source>
</reference>
<comment type="caution">
    <text evidence="3">The sequence shown here is derived from an EMBL/GenBank/DDBJ whole genome shotgun (WGS) entry which is preliminary data.</text>
</comment>
<accession>A0A9P9WGB0</accession>
<feature type="compositionally biased region" description="Polar residues" evidence="2">
    <location>
        <begin position="25"/>
        <end position="42"/>
    </location>
</feature>
<gene>
    <name evidence="3" type="ORF">JX265_009356</name>
</gene>
<feature type="coiled-coil region" evidence="1">
    <location>
        <begin position="276"/>
        <end position="303"/>
    </location>
</feature>
<dbReference type="Proteomes" id="UP000829685">
    <property type="component" value="Unassembled WGS sequence"/>
</dbReference>
<name>A0A9P9WGB0_9PEZI</name>
<evidence type="ECO:0000256" key="1">
    <source>
        <dbReference type="SAM" id="Coils"/>
    </source>
</evidence>
<proteinExistence type="predicted"/>
<evidence type="ECO:0000313" key="3">
    <source>
        <dbReference type="EMBL" id="KAI1861853.1"/>
    </source>
</evidence>
<feature type="region of interest" description="Disordered" evidence="2">
    <location>
        <begin position="25"/>
        <end position="46"/>
    </location>
</feature>
<organism evidence="3 4">
    <name type="scientific">Neoarthrinium moseri</name>
    <dbReference type="NCBI Taxonomy" id="1658444"/>
    <lineage>
        <taxon>Eukaryota</taxon>
        <taxon>Fungi</taxon>
        <taxon>Dikarya</taxon>
        <taxon>Ascomycota</taxon>
        <taxon>Pezizomycotina</taxon>
        <taxon>Sordariomycetes</taxon>
        <taxon>Xylariomycetidae</taxon>
        <taxon>Amphisphaeriales</taxon>
        <taxon>Apiosporaceae</taxon>
        <taxon>Neoarthrinium</taxon>
    </lineage>
</organism>
<dbReference type="AlphaFoldDB" id="A0A9P9WGB0"/>